<feature type="non-terminal residue" evidence="2">
    <location>
        <position position="1"/>
    </location>
</feature>
<name>A0ABQ8BEC3_BRANA</name>
<feature type="compositionally biased region" description="Basic and acidic residues" evidence="1">
    <location>
        <begin position="68"/>
        <end position="90"/>
    </location>
</feature>
<evidence type="ECO:0000313" key="2">
    <source>
        <dbReference type="EMBL" id="KAH0903162.1"/>
    </source>
</evidence>
<protein>
    <submittedName>
        <fullName evidence="2">Uncharacterized protein</fullName>
    </submittedName>
</protein>
<gene>
    <name evidence="2" type="ORF">HID58_042665</name>
</gene>
<dbReference type="Proteomes" id="UP000824890">
    <property type="component" value="Unassembled WGS sequence"/>
</dbReference>
<proteinExistence type="predicted"/>
<sequence>CREEEDNSGVNHHESFIESLSNISVLSGINSITSFSSSSCSSGSYSGNATEEDDDWEAFAHSLAADDEVNHEKENHSPDSCEGHCYDQVV</sequence>
<feature type="compositionally biased region" description="Low complexity" evidence="1">
    <location>
        <begin position="35"/>
        <end position="47"/>
    </location>
</feature>
<evidence type="ECO:0000313" key="3">
    <source>
        <dbReference type="Proteomes" id="UP000824890"/>
    </source>
</evidence>
<feature type="region of interest" description="Disordered" evidence="1">
    <location>
        <begin position="35"/>
        <end position="90"/>
    </location>
</feature>
<accession>A0ABQ8BEC3</accession>
<organism evidence="2 3">
    <name type="scientific">Brassica napus</name>
    <name type="common">Rape</name>
    <dbReference type="NCBI Taxonomy" id="3708"/>
    <lineage>
        <taxon>Eukaryota</taxon>
        <taxon>Viridiplantae</taxon>
        <taxon>Streptophyta</taxon>
        <taxon>Embryophyta</taxon>
        <taxon>Tracheophyta</taxon>
        <taxon>Spermatophyta</taxon>
        <taxon>Magnoliopsida</taxon>
        <taxon>eudicotyledons</taxon>
        <taxon>Gunneridae</taxon>
        <taxon>Pentapetalae</taxon>
        <taxon>rosids</taxon>
        <taxon>malvids</taxon>
        <taxon>Brassicales</taxon>
        <taxon>Brassicaceae</taxon>
        <taxon>Brassiceae</taxon>
        <taxon>Brassica</taxon>
    </lineage>
</organism>
<keyword evidence="3" id="KW-1185">Reference proteome</keyword>
<reference evidence="2 3" key="1">
    <citation type="submission" date="2021-05" db="EMBL/GenBank/DDBJ databases">
        <title>Genome Assembly of Synthetic Allotetraploid Brassica napus Reveals Homoeologous Exchanges between Subgenomes.</title>
        <authorList>
            <person name="Davis J.T."/>
        </authorList>
    </citation>
    <scope>NUCLEOTIDE SEQUENCE [LARGE SCALE GENOMIC DNA]</scope>
    <source>
        <strain evidence="3">cv. Da-Ae</strain>
        <tissue evidence="2">Seedling</tissue>
    </source>
</reference>
<dbReference type="EMBL" id="JAGKQM010000011">
    <property type="protein sequence ID" value="KAH0903162.1"/>
    <property type="molecule type" value="Genomic_DNA"/>
</dbReference>
<evidence type="ECO:0000256" key="1">
    <source>
        <dbReference type="SAM" id="MobiDB-lite"/>
    </source>
</evidence>
<comment type="caution">
    <text evidence="2">The sequence shown here is derived from an EMBL/GenBank/DDBJ whole genome shotgun (WGS) entry which is preliminary data.</text>
</comment>